<keyword evidence="2" id="KW-1185">Reference proteome</keyword>
<dbReference type="EMBL" id="MU275845">
    <property type="protein sequence ID" value="KAI0052406.1"/>
    <property type="molecule type" value="Genomic_DNA"/>
</dbReference>
<gene>
    <name evidence="1" type="ORF">FA95DRAFT_1675107</name>
</gene>
<protein>
    <submittedName>
        <fullName evidence="1">FAD/NAD-P-binding domain-containing protein</fullName>
    </submittedName>
</protein>
<reference evidence="1" key="1">
    <citation type="submission" date="2021-02" db="EMBL/GenBank/DDBJ databases">
        <authorList>
            <consortium name="DOE Joint Genome Institute"/>
            <person name="Ahrendt S."/>
            <person name="Looney B.P."/>
            <person name="Miyauchi S."/>
            <person name="Morin E."/>
            <person name="Drula E."/>
            <person name="Courty P.E."/>
            <person name="Chicoki N."/>
            <person name="Fauchery L."/>
            <person name="Kohler A."/>
            <person name="Kuo A."/>
            <person name="Labutti K."/>
            <person name="Pangilinan J."/>
            <person name="Lipzen A."/>
            <person name="Riley R."/>
            <person name="Andreopoulos W."/>
            <person name="He G."/>
            <person name="Johnson J."/>
            <person name="Barry K.W."/>
            <person name="Grigoriev I.V."/>
            <person name="Nagy L."/>
            <person name="Hibbett D."/>
            <person name="Henrissat B."/>
            <person name="Matheny P.B."/>
            <person name="Labbe J."/>
            <person name="Martin F."/>
        </authorList>
    </citation>
    <scope>NUCLEOTIDE SEQUENCE</scope>
    <source>
        <strain evidence="1">FP105234-sp</strain>
    </source>
</reference>
<reference evidence="1" key="2">
    <citation type="journal article" date="2022" name="New Phytol.">
        <title>Evolutionary transition to the ectomycorrhizal habit in the genomes of a hyperdiverse lineage of mushroom-forming fungi.</title>
        <authorList>
            <person name="Looney B."/>
            <person name="Miyauchi S."/>
            <person name="Morin E."/>
            <person name="Drula E."/>
            <person name="Courty P.E."/>
            <person name="Kohler A."/>
            <person name="Kuo A."/>
            <person name="LaButti K."/>
            <person name="Pangilinan J."/>
            <person name="Lipzen A."/>
            <person name="Riley R."/>
            <person name="Andreopoulos W."/>
            <person name="He G."/>
            <person name="Johnson J."/>
            <person name="Nolan M."/>
            <person name="Tritt A."/>
            <person name="Barry K.W."/>
            <person name="Grigoriev I.V."/>
            <person name="Nagy L.G."/>
            <person name="Hibbett D."/>
            <person name="Henrissat B."/>
            <person name="Matheny P.B."/>
            <person name="Labbe J."/>
            <person name="Martin F.M."/>
        </authorList>
    </citation>
    <scope>NUCLEOTIDE SEQUENCE</scope>
    <source>
        <strain evidence="1">FP105234-sp</strain>
    </source>
</reference>
<accession>A0ACB8S8W0</accession>
<name>A0ACB8S8W0_9AGAM</name>
<comment type="caution">
    <text evidence="1">The sequence shown here is derived from an EMBL/GenBank/DDBJ whole genome shotgun (WGS) entry which is preliminary data.</text>
</comment>
<dbReference type="Proteomes" id="UP000814033">
    <property type="component" value="Unassembled WGS sequence"/>
</dbReference>
<organism evidence="1 2">
    <name type="scientific">Auriscalpium vulgare</name>
    <dbReference type="NCBI Taxonomy" id="40419"/>
    <lineage>
        <taxon>Eukaryota</taxon>
        <taxon>Fungi</taxon>
        <taxon>Dikarya</taxon>
        <taxon>Basidiomycota</taxon>
        <taxon>Agaricomycotina</taxon>
        <taxon>Agaricomycetes</taxon>
        <taxon>Russulales</taxon>
        <taxon>Auriscalpiaceae</taxon>
        <taxon>Auriscalpium</taxon>
    </lineage>
</organism>
<sequence>MRNLARFALSVLGYNHVDLYTGVSQTPFEVHAPSKRIAIIGAGTGGISMLKTIMGDLPEEAREGWEVVIYEQRNDIGGIWLPDPDPPYPPLLPETPLYERLMTNAPHPSMTIPHLPFRPGTALYPHHPYILQYHRDIVDRWDLSSYINLNQEVVETVWTGTPDEGRWFVKVRDRRLNKTLDSYFDHLVVASGHNHFPHQPHIQGCEQWIAGSPNRTVLHSVYYRRPEEYEGRNVIVVGAGASGRDLAQQIVGYANSTYVSIKSEMPDIPFPIIPGAGVKGPISRFTPHGVVFNDDSALTHIDCVVFATGYEYRFPFLTAGGHLEVVNQQHSEERLSTNLRRVYPIYEHVLSLDSSYPLGALYFVGLPTLVDHAIADTAQTLFAAYTLAYPDLLISRQEFLAELHKDETSQRADGHDPSYIGHRIIRPGGATAYQDMLVGYLQQRGLGGQAGIPRGRKFTEQWRDDSIKNRHILRKAWLRVEQGGQESERRWLKGVATEEDWADMMARLVHWEQEIEQAETEHS</sequence>
<evidence type="ECO:0000313" key="2">
    <source>
        <dbReference type="Proteomes" id="UP000814033"/>
    </source>
</evidence>
<evidence type="ECO:0000313" key="1">
    <source>
        <dbReference type="EMBL" id="KAI0052406.1"/>
    </source>
</evidence>
<proteinExistence type="predicted"/>